<dbReference type="RefSeq" id="WP_073059688.1">
    <property type="nucleotide sequence ID" value="NZ_FQWT01000001.1"/>
</dbReference>
<keyword evidence="5" id="KW-0560">Oxidoreductase</keyword>
<keyword evidence="9" id="KW-1185">Reference proteome</keyword>
<dbReference type="Pfam" id="PF00724">
    <property type="entry name" value="Oxidored_FMN"/>
    <property type="match status" value="1"/>
</dbReference>
<organism evidence="8 9">
    <name type="scientific">Chryseobacterium oranimense</name>
    <dbReference type="NCBI Taxonomy" id="421058"/>
    <lineage>
        <taxon>Bacteria</taxon>
        <taxon>Pseudomonadati</taxon>
        <taxon>Bacteroidota</taxon>
        <taxon>Flavobacteriia</taxon>
        <taxon>Flavobacteriales</taxon>
        <taxon>Weeksellaceae</taxon>
        <taxon>Chryseobacterium group</taxon>
        <taxon>Chryseobacterium</taxon>
    </lineage>
</organism>
<dbReference type="InterPro" id="IPR001155">
    <property type="entry name" value="OxRdtase_FMN_N"/>
</dbReference>
<evidence type="ECO:0000256" key="5">
    <source>
        <dbReference type="ARBA" id="ARBA00023002"/>
    </source>
</evidence>
<keyword evidence="3" id="KW-0288">FMN</keyword>
<dbReference type="GO" id="GO:0050661">
    <property type="term" value="F:NADP binding"/>
    <property type="evidence" value="ECO:0007669"/>
    <property type="project" value="InterPro"/>
</dbReference>
<evidence type="ECO:0000259" key="7">
    <source>
        <dbReference type="Pfam" id="PF00724"/>
    </source>
</evidence>
<dbReference type="CDD" id="cd02932">
    <property type="entry name" value="OYE_YqiM_FMN"/>
    <property type="match status" value="1"/>
</dbReference>
<feature type="region of interest" description="Disordered" evidence="6">
    <location>
        <begin position="107"/>
        <end position="126"/>
    </location>
</feature>
<name>A0A1M5JL30_9FLAO</name>
<dbReference type="Proteomes" id="UP000184047">
    <property type="component" value="Unassembled WGS sequence"/>
</dbReference>
<evidence type="ECO:0000313" key="8">
    <source>
        <dbReference type="EMBL" id="SHG40970.1"/>
    </source>
</evidence>
<evidence type="ECO:0000313" key="9">
    <source>
        <dbReference type="Proteomes" id="UP000184047"/>
    </source>
</evidence>
<dbReference type="PANTHER" id="PTHR43303:SF4">
    <property type="entry name" value="NADPH DEHYDROGENASE C23G7.10C-RELATED"/>
    <property type="match status" value="1"/>
</dbReference>
<dbReference type="OrthoDB" id="9772736at2"/>
<dbReference type="PANTHER" id="PTHR43303">
    <property type="entry name" value="NADPH DEHYDROGENASE C23G7.10C-RELATED"/>
    <property type="match status" value="1"/>
</dbReference>
<evidence type="ECO:0000256" key="2">
    <source>
        <dbReference type="ARBA" id="ARBA00022630"/>
    </source>
</evidence>
<evidence type="ECO:0000256" key="4">
    <source>
        <dbReference type="ARBA" id="ARBA00022857"/>
    </source>
</evidence>
<reference evidence="9" key="1">
    <citation type="submission" date="2016-11" db="EMBL/GenBank/DDBJ databases">
        <authorList>
            <person name="Varghese N."/>
            <person name="Submissions S."/>
        </authorList>
    </citation>
    <scope>NUCLEOTIDE SEQUENCE [LARGE SCALE GENOMIC DNA]</scope>
    <source>
        <strain evidence="9">DSM 19055</strain>
    </source>
</reference>
<dbReference type="GO" id="GO:0010181">
    <property type="term" value="F:FMN binding"/>
    <property type="evidence" value="ECO:0007669"/>
    <property type="project" value="InterPro"/>
</dbReference>
<accession>A0A1M5JL30</accession>
<dbReference type="STRING" id="421058.SAMN05421866_0346"/>
<keyword evidence="4" id="KW-0521">NADP</keyword>
<dbReference type="Gene3D" id="3.20.20.70">
    <property type="entry name" value="Aldolase class I"/>
    <property type="match status" value="1"/>
</dbReference>
<dbReference type="InterPro" id="IPR044152">
    <property type="entry name" value="YqjM-like"/>
</dbReference>
<dbReference type="eggNOG" id="COG1902">
    <property type="taxonomic scope" value="Bacteria"/>
</dbReference>
<dbReference type="GO" id="GO:0003959">
    <property type="term" value="F:NADPH dehydrogenase activity"/>
    <property type="evidence" value="ECO:0007669"/>
    <property type="project" value="InterPro"/>
</dbReference>
<protein>
    <submittedName>
        <fullName evidence="8">2,4-dienoyl-CoA reductase</fullName>
    </submittedName>
</protein>
<feature type="domain" description="NADH:flavin oxidoreductase/NADH oxidase N-terminal" evidence="7">
    <location>
        <begin position="2"/>
        <end position="333"/>
    </location>
</feature>
<dbReference type="SUPFAM" id="SSF51395">
    <property type="entry name" value="FMN-linked oxidoreductases"/>
    <property type="match status" value="1"/>
</dbReference>
<sequence length="352" mass="39161">MNLFSPIHIRNLTLKNRIVLSPMQQYSAKNGVPGNWHLVHLGSRAVGGAGLILTECTAVSEEGLATLSDVGIWNDEQKNAWKNIVNFVHEQDAKIGIQLWHAGGKGSLKHPNERMKPLTPEEGGWTVKSSSAHEFNGVFAEELTIDEIQELKTKFVKAALRAVETGFDTIELHAGHGYLFHQFYSAVINKRQDEYGGSFENRIRFLVETVQEIRKVIPAEMPLFVRISAVDYIESDEAWTLEDSIKLSEILKENGVDFITASGGGFTNVSKDKVFPGYQVPFAKAIKEQTGILTGAVGMITEAEQANDIIVKGDADLVIIAREHLRDPYFAIHSAKALGIETEIPWQYKRAY</sequence>
<evidence type="ECO:0000256" key="6">
    <source>
        <dbReference type="SAM" id="MobiDB-lite"/>
    </source>
</evidence>
<comment type="cofactor">
    <cofactor evidence="1">
        <name>FMN</name>
        <dbReference type="ChEBI" id="CHEBI:58210"/>
    </cofactor>
</comment>
<evidence type="ECO:0000256" key="3">
    <source>
        <dbReference type="ARBA" id="ARBA00022643"/>
    </source>
</evidence>
<gene>
    <name evidence="8" type="ORF">SAMN05421866_0346</name>
</gene>
<dbReference type="InterPro" id="IPR013785">
    <property type="entry name" value="Aldolase_TIM"/>
</dbReference>
<proteinExistence type="predicted"/>
<dbReference type="AlphaFoldDB" id="A0A1M5JL30"/>
<keyword evidence="2" id="KW-0285">Flavoprotein</keyword>
<evidence type="ECO:0000256" key="1">
    <source>
        <dbReference type="ARBA" id="ARBA00001917"/>
    </source>
</evidence>
<dbReference type="EMBL" id="FQWT01000001">
    <property type="protein sequence ID" value="SHG40970.1"/>
    <property type="molecule type" value="Genomic_DNA"/>
</dbReference>